<keyword evidence="5" id="KW-1185">Reference proteome</keyword>
<dbReference type="Pfam" id="PF00652">
    <property type="entry name" value="Ricin_B_lectin"/>
    <property type="match status" value="1"/>
</dbReference>
<dbReference type="Proteomes" id="UP001165079">
    <property type="component" value="Unassembled WGS sequence"/>
</dbReference>
<keyword evidence="2" id="KW-0732">Signal</keyword>
<dbReference type="InterPro" id="IPR000772">
    <property type="entry name" value="Ricin_B_lectin"/>
</dbReference>
<evidence type="ECO:0000259" key="3">
    <source>
        <dbReference type="SMART" id="SM00458"/>
    </source>
</evidence>
<comment type="caution">
    <text evidence="4">The sequence shown here is derived from an EMBL/GenBank/DDBJ whole genome shotgun (WGS) entry which is preliminary data.</text>
</comment>
<feature type="domain" description="Ricin B lectin" evidence="3">
    <location>
        <begin position="481"/>
        <end position="614"/>
    </location>
</feature>
<evidence type="ECO:0000256" key="1">
    <source>
        <dbReference type="SAM" id="MobiDB-lite"/>
    </source>
</evidence>
<reference evidence="4" key="1">
    <citation type="submission" date="2023-03" db="EMBL/GenBank/DDBJ databases">
        <title>Actinorhabdospora filicis NBRC 111898.</title>
        <authorList>
            <person name="Ichikawa N."/>
            <person name="Sato H."/>
            <person name="Tonouchi N."/>
        </authorList>
    </citation>
    <scope>NUCLEOTIDE SEQUENCE</scope>
    <source>
        <strain evidence="4">NBRC 111898</strain>
    </source>
</reference>
<feature type="region of interest" description="Disordered" evidence="1">
    <location>
        <begin position="311"/>
        <end position="332"/>
    </location>
</feature>
<evidence type="ECO:0000313" key="5">
    <source>
        <dbReference type="Proteomes" id="UP001165079"/>
    </source>
</evidence>
<sequence>MAMRRRLLATSLAALAAVGILAAQRAPAQAADPVAPVEAPQSFEQPITARPGDAPPVVTTDKTCKPADGSKRIAMCLSTGGDAPAAARAFTSADPEPYPSTVPVHTKMPWCDTRITTGYNRYEACLKYQMLLVEVFALPSMQLVGTAEFAFEQRIRTHQLDSGIVVTARFVPVRVDASIERVTLNYTANCVGACTKERPLQWGSMSWTAGDLHVAEVSNGWYWSRTGQDGAQDTLDLTQSISSTSPRGLGVSTAANYADSETTVRCDRQYANTEGCVLYKQRPTFTVDKAAHPAAYYFIGWTQDKMGGMGRPRGADGKEHPMHREADKTAAEANRRKICPSGWVKNEDTIAATLAADPGDQAECDEFPFAASKESGTDIFGNKTPDGDGCDQFYAYAAIRFPGKWSFGLDWRMGYPQPRPTGKYAPCGRASMPGNQNGGVGNDLKTFHGRQRVLDNDPYFVDSGGFPFRLPSAALQSGELRAEQPGTGYSMCLSPLDGPVSPGIGMNLWGCAGQATQQWDVRRVTSGVYEIKNRAEGLCLTAGADGSAMGLAACAGTADQLWATTFNHMSRYSYSQFEVRNTSTGKCLGTSDGAVGIGARVVQRDCADTPDQNWF</sequence>
<dbReference type="InterPro" id="IPR006311">
    <property type="entry name" value="TAT_signal"/>
</dbReference>
<dbReference type="Gene3D" id="2.80.10.50">
    <property type="match status" value="1"/>
</dbReference>
<accession>A0A9W6SNS7</accession>
<evidence type="ECO:0000313" key="4">
    <source>
        <dbReference type="EMBL" id="GLZ77981.1"/>
    </source>
</evidence>
<feature type="compositionally biased region" description="Basic and acidic residues" evidence="1">
    <location>
        <begin position="313"/>
        <end position="332"/>
    </location>
</feature>
<dbReference type="EMBL" id="BSTX01000002">
    <property type="protein sequence ID" value="GLZ77981.1"/>
    <property type="molecule type" value="Genomic_DNA"/>
</dbReference>
<gene>
    <name evidence="4" type="ORF">Afil01_27880</name>
</gene>
<dbReference type="SUPFAM" id="SSF50370">
    <property type="entry name" value="Ricin B-like lectins"/>
    <property type="match status" value="1"/>
</dbReference>
<dbReference type="CDD" id="cd00161">
    <property type="entry name" value="beta-trefoil_Ricin-like"/>
    <property type="match status" value="1"/>
</dbReference>
<feature type="signal peptide" evidence="2">
    <location>
        <begin position="1"/>
        <end position="30"/>
    </location>
</feature>
<dbReference type="AlphaFoldDB" id="A0A9W6SNS7"/>
<name>A0A9W6SNS7_9ACTN</name>
<dbReference type="SMART" id="SM00458">
    <property type="entry name" value="RICIN"/>
    <property type="match status" value="1"/>
</dbReference>
<proteinExistence type="predicted"/>
<dbReference type="InterPro" id="IPR035992">
    <property type="entry name" value="Ricin_B-like_lectins"/>
</dbReference>
<protein>
    <recommendedName>
        <fullName evidence="3">Ricin B lectin domain-containing protein</fullName>
    </recommendedName>
</protein>
<feature type="chain" id="PRO_5040941081" description="Ricin B lectin domain-containing protein" evidence="2">
    <location>
        <begin position="31"/>
        <end position="615"/>
    </location>
</feature>
<evidence type="ECO:0000256" key="2">
    <source>
        <dbReference type="SAM" id="SignalP"/>
    </source>
</evidence>
<dbReference type="PROSITE" id="PS50231">
    <property type="entry name" value="RICIN_B_LECTIN"/>
    <property type="match status" value="1"/>
</dbReference>
<organism evidence="4 5">
    <name type="scientific">Actinorhabdospora filicis</name>
    <dbReference type="NCBI Taxonomy" id="1785913"/>
    <lineage>
        <taxon>Bacteria</taxon>
        <taxon>Bacillati</taxon>
        <taxon>Actinomycetota</taxon>
        <taxon>Actinomycetes</taxon>
        <taxon>Micromonosporales</taxon>
        <taxon>Micromonosporaceae</taxon>
        <taxon>Actinorhabdospora</taxon>
    </lineage>
</organism>
<dbReference type="PROSITE" id="PS51318">
    <property type="entry name" value="TAT"/>
    <property type="match status" value="1"/>
</dbReference>